<dbReference type="InParanoid" id="C5KES3"/>
<name>C5KES3_PERM5</name>
<feature type="domain" description="Cathepsin propeptide inhibitor" evidence="2">
    <location>
        <begin position="34"/>
        <end position="91"/>
    </location>
</feature>
<dbReference type="InterPro" id="IPR038765">
    <property type="entry name" value="Papain-like_cys_pep_sf"/>
</dbReference>
<evidence type="ECO:0000313" key="3">
    <source>
        <dbReference type="EMBL" id="EER17020.1"/>
    </source>
</evidence>
<feature type="chain" id="PRO_5002953858" description="Cathepsin propeptide inhibitor domain-containing protein" evidence="1">
    <location>
        <begin position="23"/>
        <end position="116"/>
    </location>
</feature>
<dbReference type="GeneID" id="9053087"/>
<protein>
    <recommendedName>
        <fullName evidence="2">Cathepsin propeptide inhibitor domain-containing protein</fullName>
    </recommendedName>
</protein>
<dbReference type="OrthoDB" id="10253408at2759"/>
<proteinExistence type="predicted"/>
<feature type="non-terminal residue" evidence="3">
    <location>
        <position position="116"/>
    </location>
</feature>
<gene>
    <name evidence="3" type="ORF">Pmar_PMAR025609</name>
</gene>
<dbReference type="RefSeq" id="XP_002785224.1">
    <property type="nucleotide sequence ID" value="XM_002785178.1"/>
</dbReference>
<dbReference type="Gene3D" id="1.10.287.2250">
    <property type="match status" value="1"/>
</dbReference>
<evidence type="ECO:0000256" key="1">
    <source>
        <dbReference type="SAM" id="SignalP"/>
    </source>
</evidence>
<organism evidence="4">
    <name type="scientific">Perkinsus marinus (strain ATCC 50983 / TXsc)</name>
    <dbReference type="NCBI Taxonomy" id="423536"/>
    <lineage>
        <taxon>Eukaryota</taxon>
        <taxon>Sar</taxon>
        <taxon>Alveolata</taxon>
        <taxon>Perkinsozoa</taxon>
        <taxon>Perkinsea</taxon>
        <taxon>Perkinsida</taxon>
        <taxon>Perkinsidae</taxon>
        <taxon>Perkinsus</taxon>
    </lineage>
</organism>
<accession>C5KES3</accession>
<reference evidence="3 4" key="1">
    <citation type="submission" date="2008-07" db="EMBL/GenBank/DDBJ databases">
        <authorList>
            <person name="El-Sayed N."/>
            <person name="Caler E."/>
            <person name="Inman J."/>
            <person name="Amedeo P."/>
            <person name="Hass B."/>
            <person name="Wortman J."/>
        </authorList>
    </citation>
    <scope>NUCLEOTIDE SEQUENCE [LARGE SCALE GENOMIC DNA]</scope>
    <source>
        <strain evidence="4">ATCC 50983 / TXsc</strain>
    </source>
</reference>
<keyword evidence="4" id="KW-1185">Reference proteome</keyword>
<dbReference type="Proteomes" id="UP000007800">
    <property type="component" value="Unassembled WGS sequence"/>
</dbReference>
<keyword evidence="1" id="KW-0732">Signal</keyword>
<sequence length="116" mass="12979">MWFTVGILSLVIVAQGVVRGSSQVTGVGDIEQAFREFIRTYNKKYGSKEQYEVAKAAFMHSLREINDLKAYGDISHEIGLNEHADIPREVFNKALTCVQDPEPEEERTSSNINGST</sequence>
<dbReference type="EMBL" id="GG672467">
    <property type="protein sequence ID" value="EER17020.1"/>
    <property type="molecule type" value="Genomic_DNA"/>
</dbReference>
<dbReference type="AlphaFoldDB" id="C5KES3"/>
<evidence type="ECO:0000259" key="2">
    <source>
        <dbReference type="SMART" id="SM00848"/>
    </source>
</evidence>
<evidence type="ECO:0000313" key="4">
    <source>
        <dbReference type="Proteomes" id="UP000007800"/>
    </source>
</evidence>
<dbReference type="Pfam" id="PF08246">
    <property type="entry name" value="Inhibitor_I29"/>
    <property type="match status" value="1"/>
</dbReference>
<dbReference type="InterPro" id="IPR013201">
    <property type="entry name" value="Prot_inhib_I29"/>
</dbReference>
<dbReference type="SUPFAM" id="SSF54001">
    <property type="entry name" value="Cysteine proteinases"/>
    <property type="match status" value="1"/>
</dbReference>
<dbReference type="OMA" id="AYGDISH"/>
<feature type="signal peptide" evidence="1">
    <location>
        <begin position="1"/>
        <end position="22"/>
    </location>
</feature>
<dbReference type="SMART" id="SM00848">
    <property type="entry name" value="Inhibitor_I29"/>
    <property type="match status" value="1"/>
</dbReference>